<feature type="region of interest" description="Disordered" evidence="1">
    <location>
        <begin position="354"/>
        <end position="384"/>
    </location>
</feature>
<evidence type="ECO:0000313" key="3">
    <source>
        <dbReference type="Proteomes" id="UP001153269"/>
    </source>
</evidence>
<reference evidence="2" key="1">
    <citation type="submission" date="2020-03" db="EMBL/GenBank/DDBJ databases">
        <authorList>
            <person name="Weist P."/>
        </authorList>
    </citation>
    <scope>NUCLEOTIDE SEQUENCE</scope>
</reference>
<sequence>MQHGLKNADVIVGLNRAFVTPRELCQDVGGLGPIPADIGRETGAQWADGEERRRHVQNTLDTERPGVTQDLNQEPSCNEATEPGSQSIDELSTMLNGAVLAAETAGPNLRVRDKRPSQLRAAERTSHQRWERERERERELRTNSSPKGQRMDERLDTQARERRVAGGGPAREMRKPRNQKAADISTFDKVITSVFPPAAEVKAGGRMVETRFQEDECSQEQADIKGEHTLAVSHSEVMRTSDGLQRKLCTVELRGCLSSQRRLSSSRHKDTLKTRCECIHTCSSTSSPEPTSNLHLLSQLDLLLCGRPRCAYSSTTTPEIRLVRVEALYDGQLLSPLTPSDLWAPRTARLPAGGAEMRQAASNQGRPGRESSVENGERTEKSMSPTDLSWFEHVFALKPRQRGELAHGSNCFTADQCTDSGGYSTRASLARPRSSQNWMNPAISKGAESRASALVPPRRGGSFEMQMARPIDCHLCEAL</sequence>
<feature type="compositionally biased region" description="Polar residues" evidence="1">
    <location>
        <begin position="425"/>
        <end position="439"/>
    </location>
</feature>
<evidence type="ECO:0000313" key="2">
    <source>
        <dbReference type="EMBL" id="CAB1414499.1"/>
    </source>
</evidence>
<protein>
    <submittedName>
        <fullName evidence="2">Uncharacterized protein</fullName>
    </submittedName>
</protein>
<feature type="compositionally biased region" description="Basic and acidic residues" evidence="1">
    <location>
        <begin position="367"/>
        <end position="381"/>
    </location>
</feature>
<feature type="compositionally biased region" description="Polar residues" evidence="1">
    <location>
        <begin position="69"/>
        <end position="86"/>
    </location>
</feature>
<dbReference type="Proteomes" id="UP001153269">
    <property type="component" value="Unassembled WGS sequence"/>
</dbReference>
<evidence type="ECO:0000256" key="1">
    <source>
        <dbReference type="SAM" id="MobiDB-lite"/>
    </source>
</evidence>
<dbReference type="EMBL" id="CADEAL010000110">
    <property type="protein sequence ID" value="CAB1414499.1"/>
    <property type="molecule type" value="Genomic_DNA"/>
</dbReference>
<feature type="compositionally biased region" description="Basic and acidic residues" evidence="1">
    <location>
        <begin position="149"/>
        <end position="164"/>
    </location>
</feature>
<keyword evidence="3" id="KW-1185">Reference proteome</keyword>
<dbReference type="AlphaFoldDB" id="A0A9N7Y7T5"/>
<name>A0A9N7Y7T5_PLEPL</name>
<comment type="caution">
    <text evidence="2">The sequence shown here is derived from an EMBL/GenBank/DDBJ whole genome shotgun (WGS) entry which is preliminary data.</text>
</comment>
<feature type="region of interest" description="Disordered" evidence="1">
    <location>
        <begin position="425"/>
        <end position="456"/>
    </location>
</feature>
<organism evidence="2 3">
    <name type="scientific">Pleuronectes platessa</name>
    <name type="common">European plaice</name>
    <dbReference type="NCBI Taxonomy" id="8262"/>
    <lineage>
        <taxon>Eukaryota</taxon>
        <taxon>Metazoa</taxon>
        <taxon>Chordata</taxon>
        <taxon>Craniata</taxon>
        <taxon>Vertebrata</taxon>
        <taxon>Euteleostomi</taxon>
        <taxon>Actinopterygii</taxon>
        <taxon>Neopterygii</taxon>
        <taxon>Teleostei</taxon>
        <taxon>Neoteleostei</taxon>
        <taxon>Acanthomorphata</taxon>
        <taxon>Carangaria</taxon>
        <taxon>Pleuronectiformes</taxon>
        <taxon>Pleuronectoidei</taxon>
        <taxon>Pleuronectidae</taxon>
        <taxon>Pleuronectes</taxon>
    </lineage>
</organism>
<feature type="region of interest" description="Disordered" evidence="1">
    <location>
        <begin position="60"/>
        <end position="86"/>
    </location>
</feature>
<feature type="region of interest" description="Disordered" evidence="1">
    <location>
        <begin position="107"/>
        <end position="181"/>
    </location>
</feature>
<feature type="compositionally biased region" description="Basic and acidic residues" evidence="1">
    <location>
        <begin position="110"/>
        <end position="141"/>
    </location>
</feature>
<gene>
    <name evidence="2" type="ORF">PLEPLA_LOCUS2208</name>
</gene>
<proteinExistence type="predicted"/>
<accession>A0A9N7Y7T5</accession>